<protein>
    <submittedName>
        <fullName evidence="3">Uncharacterized protein</fullName>
    </submittedName>
</protein>
<keyword evidence="2" id="KW-0812">Transmembrane</keyword>
<keyword evidence="2" id="KW-0472">Membrane</keyword>
<feature type="region of interest" description="Disordered" evidence="1">
    <location>
        <begin position="384"/>
        <end position="412"/>
    </location>
</feature>
<dbReference type="EMBL" id="BAAAPM010000003">
    <property type="protein sequence ID" value="GAA1716879.1"/>
    <property type="molecule type" value="Genomic_DNA"/>
</dbReference>
<sequence length="412" mass="44817">MSEQPSNGTTSFPWSTIDGPKPRKRIWVPHLDSELRSLWLRVDMALARDERAQEKSRTGTRQDAGIDQSHPLAENQVLAEGVKDLITRAVRAAHRRDPVPGRFVNWWRGTLVEQAYRNLHAARVQMVDLMSEDELDAEIPGVVARVHSTLLPGDARRVSQHDLYSLGLPQRRAWTRRLMEDGYESLDMQHARLRNFRNIVLSAAFVVIVLTGATMTYVVSNPTDVPLCFSAEQTDSAEPQPAEDGNDLLNCPTGANVPEALPNDVVVVALMGLLGGTVTAVISIRKLGGSAGAYDVPVALAWLKVPLGAITAILGILAVRGQFVPGLSRLDSQDQILAYALLFGFAQQALTTVLDKKAGTLVDALPTNSSQAGGRATASVLFSDQAREDGDQDAPADKVRPVNNRRKGSTRS</sequence>
<name>A0ABN2J2V9_9MICO</name>
<organism evidence="3 4">
    <name type="scientific">Isoptericola hypogeus</name>
    <dbReference type="NCBI Taxonomy" id="300179"/>
    <lineage>
        <taxon>Bacteria</taxon>
        <taxon>Bacillati</taxon>
        <taxon>Actinomycetota</taxon>
        <taxon>Actinomycetes</taxon>
        <taxon>Micrococcales</taxon>
        <taxon>Promicromonosporaceae</taxon>
        <taxon>Isoptericola</taxon>
    </lineage>
</organism>
<reference evidence="3 4" key="1">
    <citation type="journal article" date="2019" name="Int. J. Syst. Evol. Microbiol.">
        <title>The Global Catalogue of Microorganisms (GCM) 10K type strain sequencing project: providing services to taxonomists for standard genome sequencing and annotation.</title>
        <authorList>
            <consortium name="The Broad Institute Genomics Platform"/>
            <consortium name="The Broad Institute Genome Sequencing Center for Infectious Disease"/>
            <person name="Wu L."/>
            <person name="Ma J."/>
        </authorList>
    </citation>
    <scope>NUCLEOTIDE SEQUENCE [LARGE SCALE GENOMIC DNA]</scope>
    <source>
        <strain evidence="3 4">JCM 15589</strain>
    </source>
</reference>
<accession>A0ABN2J2V9</accession>
<feature type="transmembrane region" description="Helical" evidence="2">
    <location>
        <begin position="296"/>
        <end position="316"/>
    </location>
</feature>
<evidence type="ECO:0000313" key="3">
    <source>
        <dbReference type="EMBL" id="GAA1716879.1"/>
    </source>
</evidence>
<dbReference type="Proteomes" id="UP001501138">
    <property type="component" value="Unassembled WGS sequence"/>
</dbReference>
<feature type="transmembrane region" description="Helical" evidence="2">
    <location>
        <begin position="198"/>
        <end position="219"/>
    </location>
</feature>
<feature type="region of interest" description="Disordered" evidence="1">
    <location>
        <begin position="51"/>
        <end position="73"/>
    </location>
</feature>
<feature type="compositionally biased region" description="Basic and acidic residues" evidence="1">
    <location>
        <begin position="385"/>
        <end position="400"/>
    </location>
</feature>
<evidence type="ECO:0000256" key="2">
    <source>
        <dbReference type="SAM" id="Phobius"/>
    </source>
</evidence>
<evidence type="ECO:0000256" key="1">
    <source>
        <dbReference type="SAM" id="MobiDB-lite"/>
    </source>
</evidence>
<feature type="compositionally biased region" description="Basic residues" evidence="1">
    <location>
        <begin position="403"/>
        <end position="412"/>
    </location>
</feature>
<gene>
    <name evidence="3" type="ORF">GCM10009809_11150</name>
</gene>
<proteinExistence type="predicted"/>
<feature type="transmembrane region" description="Helical" evidence="2">
    <location>
        <begin position="265"/>
        <end position="284"/>
    </location>
</feature>
<keyword evidence="2" id="KW-1133">Transmembrane helix</keyword>
<comment type="caution">
    <text evidence="3">The sequence shown here is derived from an EMBL/GenBank/DDBJ whole genome shotgun (WGS) entry which is preliminary data.</text>
</comment>
<keyword evidence="4" id="KW-1185">Reference proteome</keyword>
<evidence type="ECO:0000313" key="4">
    <source>
        <dbReference type="Proteomes" id="UP001501138"/>
    </source>
</evidence>
<dbReference type="RefSeq" id="WP_344246466.1">
    <property type="nucleotide sequence ID" value="NZ_BAAAPM010000003.1"/>
</dbReference>